<evidence type="ECO:0000259" key="2">
    <source>
        <dbReference type="Pfam" id="PF03078"/>
    </source>
</evidence>
<reference key="1">
    <citation type="journal article" date="1999" name="Nature">
        <title>Sequence and analysis of chromosome 4 of the plant Arabidopsis thaliana.</title>
        <authorList>
            <consortium name="EU"/>
            <consortium name="CSHL and WU Arabidopsis Sequencing Project"/>
            <person name="Mayer K."/>
            <person name="Schuller C."/>
            <person name="Wambutt R."/>
            <person name="Murphy G."/>
            <person name="Volckaert G."/>
            <person name="Pohl T."/>
            <person name="Dusterhoft A."/>
            <person name="Stiekema W."/>
            <person name="Entian K.D."/>
            <person name="Terryn N."/>
            <person name="Harris B."/>
            <person name="Ansorge W."/>
            <person name="Brandt P."/>
            <person name="Grivell L."/>
            <person name="Rieger M."/>
            <person name="Weichselgartner M."/>
            <person name="de Simone V."/>
            <person name="Obermaier B."/>
            <person name="Mache R."/>
            <person name="Muller M."/>
            <person name="Kreis M."/>
            <person name="Delseny M."/>
            <person name="Puigdomenech P."/>
            <person name="Watson M."/>
            <person name="Schmidtheini T."/>
            <person name="Reichert B."/>
            <person name="Portatelle D."/>
            <person name="Perez-Alonso M."/>
            <person name="Boutry M."/>
            <person name="Bancroft I."/>
            <person name="Vos P."/>
            <person name="Hoheisel J."/>
            <person name="Zimmermann W."/>
            <person name="Wedler H."/>
            <person name="Ridley P."/>
            <person name="Langham S.A."/>
            <person name="McCullagh B."/>
            <person name="Bilham L."/>
            <person name="Robben J."/>
            <person name="Van der Schueren J."/>
            <person name="Grymonprez B."/>
            <person name="Chuang Y.J."/>
            <person name="Vandenbussche F."/>
            <person name="Braeken M."/>
            <person name="Weltjens I."/>
            <person name="Voet M."/>
            <person name="Bastiaens I."/>
            <person name="Aert R."/>
            <person name="Defoor E."/>
            <person name="Weitzenegger T."/>
            <person name="Bothe G."/>
            <person name="Ramsperger U."/>
            <person name="Hilbert H."/>
            <person name="Braun M."/>
            <person name="Holzer E."/>
            <person name="Brandt A."/>
            <person name="Peters S."/>
            <person name="van Staveren M."/>
            <person name="Dirske W."/>
            <person name="Mooijman P."/>
            <person name="Klein Lankhorst R."/>
            <person name="Rose M."/>
            <person name="Hauf J."/>
            <person name="Kotter P."/>
            <person name="Berneiser S."/>
            <person name="Hempel S."/>
            <person name="Feldpausch M."/>
            <person name="Lamberth S."/>
            <person name="Van den Daele H."/>
            <person name="De Keyser A."/>
            <person name="Buysshaert C."/>
            <person name="Gielen J."/>
            <person name="Villarroel R."/>
            <person name="De Clercq R."/>
            <person name="Van Montagu M."/>
            <person name="Rogers J."/>
            <person name="Cronin A."/>
            <person name="Quail M."/>
            <person name="Bray-Allen S."/>
            <person name="Clark L."/>
            <person name="Doggett J."/>
            <person name="Hall S."/>
            <person name="Kay M."/>
            <person name="Lennard N."/>
            <person name="McLay K."/>
            <person name="Mayes R."/>
            <person name="Pettett A."/>
            <person name="Rajandream M.A."/>
            <person name="Lyne M."/>
            <person name="Benes V."/>
            <person name="Rechmann S."/>
            <person name="Borkova D."/>
            <person name="Blocker H."/>
            <person name="Scharfe M."/>
            <person name="Grimm M."/>
            <person name="Lohnert T.H."/>
            <person name="Dose S."/>
            <person name="de Haan M."/>
            <person name="Maarse A."/>
            <person name="Schafer M."/>
            <person name="Muller-Auer S."/>
            <person name="Gabel C."/>
            <person name="Fuchs M."/>
            <person name="Fartmann B."/>
            <person name="Granderath K."/>
            <person name="Dauner D."/>
            <person name="Herzl A."/>
            <person name="Neumann S."/>
            <person name="Argiriou A."/>
            <person name="Vitale D."/>
            <person name="Liguori R."/>
            <person name="Piravandi E."/>
            <person name="Massenet O."/>
            <person name="Quigley F."/>
            <person name="Clabauld G."/>
            <person name="Mundlein A."/>
            <person name="Felber R."/>
            <person name="Schnabl S."/>
            <person name="Hiller R."/>
            <person name="Schmidt W."/>
            <person name="Lecharny A."/>
            <person name="Aubourg S."/>
            <person name="Chefdor F."/>
            <person name="Cooke R."/>
            <person name="Berger C."/>
            <person name="Montfort A."/>
            <person name="Casacuberta E."/>
            <person name="Gibbons T."/>
            <person name="Weber N."/>
            <person name="Vandenbol M."/>
            <person name="Bargues M."/>
            <person name="Terol J."/>
            <person name="Torres A."/>
            <person name="Perez-Perez A."/>
            <person name="Purnelle B."/>
            <person name="Bent E."/>
            <person name="Johnson S."/>
            <person name="Tacon D."/>
            <person name="Jesse T."/>
            <person name="Heijnen L."/>
            <person name="Schwarz S."/>
            <person name="Scholler P."/>
            <person name="Heber S."/>
            <person name="Francs P."/>
            <person name="Bielke C."/>
            <person name="Frishman D."/>
            <person name="Haase D."/>
            <person name="Lemcke K."/>
            <person name="Mewes H.W."/>
            <person name="Stocker S."/>
            <person name="Zaccaria P."/>
            <person name="Bevan M."/>
            <person name="Wilson R.K."/>
            <person name="de la Bastide M."/>
            <person name="Habermann K."/>
            <person name="Parnell L."/>
            <person name="Dedhia N."/>
            <person name="Gnoj L."/>
            <person name="Schutz K."/>
            <person name="Huang E."/>
            <person name="Spiegel L."/>
            <person name="Sehkon M."/>
            <person name="Murray J."/>
            <person name="Sheet P."/>
            <person name="Cordes M."/>
            <person name="Abu-Threideh J."/>
            <person name="Stoneking T."/>
            <person name="Kalicki J."/>
            <person name="Graves T."/>
            <person name="Harmon G."/>
            <person name="Edwards J."/>
            <person name="Latreille P."/>
            <person name="Courtney L."/>
            <person name="Cloud J."/>
            <person name="Abbott A."/>
            <person name="Scott K."/>
            <person name="Johnson D."/>
            <person name="Minx P."/>
            <person name="Bentley D."/>
            <person name="Fulton B."/>
            <person name="Miller N."/>
            <person name="Greco T."/>
            <person name="Kemp K."/>
            <person name="Kramer J."/>
            <person name="Fulton L."/>
            <person name="Mardis E."/>
            <person name="Dante M."/>
            <person name="Pepin K."/>
            <person name="Hillier L."/>
            <person name="Nelson J."/>
            <person name="Spieth J."/>
            <person name="Ryan E."/>
            <person name="Andrews S."/>
            <person name="Geisel C."/>
            <person name="Layman D."/>
            <person name="Du H."/>
            <person name="Ali J."/>
            <person name="Berghoff A."/>
            <person name="Jones K."/>
            <person name="Drone K."/>
            <person name="Cotton M."/>
            <person name="Joshu C."/>
            <person name="Antonoiu B."/>
            <person name="Zidanic M."/>
            <person name="Strong C."/>
            <person name="Sun H."/>
            <person name="Lamar B."/>
            <person name="Yordan C."/>
            <person name="Ma P."/>
            <person name="Zhong J."/>
            <person name="Preston R."/>
            <person name="Vil D."/>
            <person name="Shekher M."/>
            <person name="Matero A."/>
            <person name="Shah R."/>
            <person name="Swaby I.K."/>
            <person name="O'Shaughnessy A."/>
            <person name="Rodriguez M."/>
            <person name="Hoffmann J."/>
            <person name="Till S."/>
            <person name="Granat S."/>
            <person name="Shohdy N."/>
            <person name="Hasegawa A."/>
            <person name="Hameed A."/>
            <person name="Lodhi M."/>
            <person name="Johnson A."/>
            <person name="Chen E."/>
            <person name="Marra M."/>
            <person name="Martienssen R."/>
            <person name="McCombie W.R."/>
        </authorList>
    </citation>
    <scope>NUCLEOTIDE SEQUENCE [LARGE SCALE GENOMIC DNA]</scope>
    <source>
        <strain>cv. Columbia</strain>
    </source>
</reference>
<reference evidence="3" key="2">
    <citation type="submission" date="1999-06" db="EMBL/GenBank/DDBJ databases">
        <title>The A. thaliana Genome Sequencing Project.</title>
        <authorList>
            <person name="WashU"/>
        </authorList>
    </citation>
    <scope>NUCLEOTIDE SEQUENCE</scope>
</reference>
<protein>
    <submittedName>
        <fullName evidence="4">AT4g07590 protein</fullName>
    </submittedName>
    <submittedName>
        <fullName evidence="3">T14A16.5 protein</fullName>
    </submittedName>
</protein>
<dbReference type="PIR" id="E85074">
    <property type="entry name" value="E85074"/>
</dbReference>
<dbReference type="InterPro" id="IPR004312">
    <property type="entry name" value="ATHILA_Orf1_C"/>
</dbReference>
<feature type="compositionally biased region" description="Basic residues" evidence="1">
    <location>
        <begin position="769"/>
        <end position="778"/>
    </location>
</feature>
<gene>
    <name evidence="3" type="primary">T14A16.5</name>
    <name evidence="4" type="ordered locus">At4g07590</name>
</gene>
<dbReference type="GO" id="GO:0003676">
    <property type="term" value="F:nucleic acid binding"/>
    <property type="evidence" value="ECO:0007669"/>
    <property type="project" value="InterPro"/>
</dbReference>
<reference evidence="3" key="4">
    <citation type="submission" date="1999-08" db="EMBL/GenBank/DDBJ databases">
        <authorList>
            <person name="Waterston R."/>
        </authorList>
    </citation>
    <scope>NUCLEOTIDE SEQUENCE</scope>
</reference>
<dbReference type="PANTHER" id="PTHR48475:SF1">
    <property type="entry name" value="RNASE H TYPE-1 DOMAIN-CONTAINING PROTEIN"/>
    <property type="match status" value="1"/>
</dbReference>
<proteinExistence type="predicted"/>
<evidence type="ECO:0000313" key="4">
    <source>
        <dbReference type="EMBL" id="CAB81129.1"/>
    </source>
</evidence>
<feature type="compositionally biased region" description="Polar residues" evidence="1">
    <location>
        <begin position="842"/>
        <end position="860"/>
    </location>
</feature>
<organism evidence="3">
    <name type="scientific">Arabidopsis thaliana</name>
    <name type="common">Mouse-ear cress</name>
    <dbReference type="NCBI Taxonomy" id="3702"/>
    <lineage>
        <taxon>Eukaryota</taxon>
        <taxon>Viridiplantae</taxon>
        <taxon>Streptophyta</taxon>
        <taxon>Embryophyta</taxon>
        <taxon>Tracheophyta</taxon>
        <taxon>Spermatophyta</taxon>
        <taxon>Magnoliopsida</taxon>
        <taxon>eudicotyledons</taxon>
        <taxon>Gunneridae</taxon>
        <taxon>Pentapetalae</taxon>
        <taxon>rosids</taxon>
        <taxon>malvids</taxon>
        <taxon>Brassicales</taxon>
        <taxon>Brassicaceae</taxon>
        <taxon>Camelineae</taxon>
        <taxon>Arabidopsis</taxon>
    </lineage>
</organism>
<feature type="region of interest" description="Disordered" evidence="1">
    <location>
        <begin position="841"/>
        <end position="860"/>
    </location>
</feature>
<feature type="region of interest" description="Disordered" evidence="1">
    <location>
        <begin position="735"/>
        <end position="801"/>
    </location>
</feature>
<dbReference type="Pfam" id="PF03078">
    <property type="entry name" value="ATHILA"/>
    <property type="match status" value="1"/>
</dbReference>
<feature type="region of interest" description="Disordered" evidence="1">
    <location>
        <begin position="273"/>
        <end position="298"/>
    </location>
</feature>
<dbReference type="EMBL" id="AL161506">
    <property type="protein sequence ID" value="CAB81129.1"/>
    <property type="molecule type" value="Genomic_DNA"/>
</dbReference>
<dbReference type="Gene3D" id="3.30.420.10">
    <property type="entry name" value="Ribonuclease H-like superfamily/Ribonuclease H"/>
    <property type="match status" value="1"/>
</dbReference>
<feature type="compositionally biased region" description="Basic and acidic residues" evidence="1">
    <location>
        <begin position="289"/>
        <end position="298"/>
    </location>
</feature>
<evidence type="ECO:0000313" key="3">
    <source>
        <dbReference type="EMBL" id="AAD48073.1"/>
    </source>
</evidence>
<dbReference type="InterPro" id="IPR036397">
    <property type="entry name" value="RNaseH_sf"/>
</dbReference>
<sequence>MVVLDLVVEWSVECVMMVRLGGAIEEIKTILEKTVGITRKDWSAKLDDALWAYMTAFKTPIGTTSFKLLYGKSCHLPVELEYKAMWTVKLLNFDIKTAEEKRLIQLRDLDEIRLEAYERSKIYKEGTKLFHDKKIITKDFQVGDQVLLFNSRLKLFPGKLKSRWSGLFCITEIRPYGAVTLAGKSGDFTVNDQRLKKYLADQILPESSATIEFCSRVPNSSSPSRSPSKPQELLEYINRTRPPHNRNQVHHLLDHRFVVPSLRIMSNYSGSSSIDPDYNMDEIESTSSRPEREQREYDNFRRKAEIARGKRAMTKRYELINEDLEDEYMPEHTRRATKLLHKPDILPAEEYIRLFMQNEFCSTRYPCSTTLAQLGLLEDVQHLYKSCHLDTLMAYPYVAYEEETIKFLSTLEVELYQGSINQALGRIVWFPQWNGYCPKFDREELKDLWVTIGSFVPLNSSRSKSNQIRSRVIRYFQRSIANVLYFREITGTVTNSDMEMIAMALKGTLRQTKNNMSLQGETNDTPLSILLLIHLCGYKSWAVSNNHKRARGALCVGGVVTLILIACEVPITSDGLEPRAMDIKHLHHSEILEFATVGDMPRFRFEHSIDKKASILLPSPEVTRIIEEDNIDFRPELENLYYENVQAEDVLIEEATEDGMDEDREVEFDTSMYHFSEHVPPARESKSMSEAHRNNSKLQKWCKKQDKLLAKCFKTIKFLIYKLFHYSYSTWKTSSGHAIEEPEPSQYRPEPSEKRVSHVPGRYSSFESRKHKRRKKATLVRSSSRSHLIHSRRSLDRGVGAAEGERSSILRAVLAARELMRSSTHMLELIQNMATRLWPGSNHRQPFTTNSVYSSSEVSA</sequence>
<feature type="domain" description="Arabidopsis retrotransposon Orf1 C-terminal" evidence="2">
    <location>
        <begin position="423"/>
        <end position="729"/>
    </location>
</feature>
<reference evidence="3" key="3">
    <citation type="submission" date="1999-06" db="EMBL/GenBank/DDBJ databases">
        <title>The sequence of A. thaliana T14A16.</title>
        <authorList>
            <person name="Drone K."/>
            <person name="Stoneking T."/>
            <person name="Merry B."/>
        </authorList>
    </citation>
    <scope>NUCLEOTIDE SEQUENCE</scope>
</reference>
<dbReference type="AlphaFoldDB" id="Q9S9U7"/>
<dbReference type="PANTHER" id="PTHR48475">
    <property type="entry name" value="RIBONUCLEASE H"/>
    <property type="match status" value="1"/>
</dbReference>
<name>Q9S9U7_ARATH</name>
<reference evidence="4" key="5">
    <citation type="submission" date="2000-03" db="EMBL/GenBank/DDBJ databases">
        <authorList>
            <person name="EU Arabidopsis sequencing project"/>
        </authorList>
    </citation>
    <scope>NUCLEOTIDE SEQUENCE</scope>
</reference>
<dbReference type="EMBL" id="AF160181">
    <property type="protein sequence ID" value="AAD48073.1"/>
    <property type="molecule type" value="Genomic_DNA"/>
</dbReference>
<evidence type="ECO:0000256" key="1">
    <source>
        <dbReference type="SAM" id="MobiDB-lite"/>
    </source>
</evidence>
<accession>Q9S9U7</accession>